<dbReference type="GO" id="GO:0005829">
    <property type="term" value="C:cytosol"/>
    <property type="evidence" value="ECO:0007669"/>
    <property type="project" value="TreeGrafter"/>
</dbReference>
<sequence length="342" mass="38181">MKTLIIGPSWVGDMLMSQSLYRHLKQAQPEREIDVLAPDWCRPVLARMPEINNSIAMPVGHGSLQWGVRKEIGRELSQQSYEQAFVLPNSLKSALIPWFAKIPMRTGWRGEMRYGLLNDIRPLDKEAFPLMVQRYVALAYPPEQAALQKEQILFPQLEVKAEEQAKAIDQFSLQNQKSIAFCPGAEFGPAKRWPDYHYAKLAQMLIADGYSIWLFGSQKDRAACAQIIDQLSDHEKDQCYNLAGETSLPQAIDLIAACKLAVSNDSGLMHIAAAVGTPLVALYGPTSPGFTPPLSAKAEIIRLIEGFHKIRKGDADQGYHQSLIDISPEMAYSTAEKWLGDE</sequence>
<comment type="caution">
    <text evidence="6">The sequence shown here is derived from an EMBL/GenBank/DDBJ whole genome shotgun (WGS) entry which is preliminary data.</text>
</comment>
<dbReference type="Proteomes" id="UP000002171">
    <property type="component" value="Unassembled WGS sequence"/>
</dbReference>
<dbReference type="InterPro" id="IPR051199">
    <property type="entry name" value="LPS_LOS_Heptosyltrfase"/>
</dbReference>
<dbReference type="EC" id="2.4.99.24" evidence="4"/>
<dbReference type="OrthoDB" id="9797795at2"/>
<dbReference type="RefSeq" id="WP_007021844.1">
    <property type="nucleotide sequence ID" value="NZ_CH724126.1"/>
</dbReference>
<dbReference type="GO" id="GO:0008713">
    <property type="term" value="F:ADP-heptose-lipopolysaccharide heptosyltransferase activity"/>
    <property type="evidence" value="ECO:0007669"/>
    <property type="project" value="UniProtKB-EC"/>
</dbReference>
<keyword evidence="7" id="KW-1185">Reference proteome</keyword>
<dbReference type="SUPFAM" id="SSF53756">
    <property type="entry name" value="UDP-Glycosyltransferase/glycogen phosphorylase"/>
    <property type="match status" value="1"/>
</dbReference>
<evidence type="ECO:0000313" key="7">
    <source>
        <dbReference type="Proteomes" id="UP000002171"/>
    </source>
</evidence>
<proteinExistence type="inferred from homology"/>
<accession>A0A7U8CAG5</accession>
<evidence type="ECO:0000256" key="4">
    <source>
        <dbReference type="ARBA" id="ARBA00044042"/>
    </source>
</evidence>
<keyword evidence="1" id="KW-0328">Glycosyltransferase</keyword>
<evidence type="ECO:0000256" key="3">
    <source>
        <dbReference type="ARBA" id="ARBA00043995"/>
    </source>
</evidence>
<evidence type="ECO:0000256" key="1">
    <source>
        <dbReference type="ARBA" id="ARBA00022676"/>
    </source>
</evidence>
<dbReference type="Gene3D" id="3.40.50.2000">
    <property type="entry name" value="Glycogen Phosphorylase B"/>
    <property type="match status" value="2"/>
</dbReference>
<dbReference type="GO" id="GO:0009244">
    <property type="term" value="P:lipopolysaccharide core region biosynthetic process"/>
    <property type="evidence" value="ECO:0007669"/>
    <property type="project" value="TreeGrafter"/>
</dbReference>
<dbReference type="PANTHER" id="PTHR30160:SF7">
    <property type="entry name" value="ADP-HEPTOSE--LPS HEPTOSYLTRANSFERASE 2"/>
    <property type="match status" value="1"/>
</dbReference>
<dbReference type="PANTHER" id="PTHR30160">
    <property type="entry name" value="TETRAACYLDISACCHARIDE 4'-KINASE-RELATED"/>
    <property type="match status" value="1"/>
</dbReference>
<comment type="catalytic activity">
    <reaction evidence="5">
        <text>an L-alpha-D-Hep-(1-&gt;5)-[alpha-Kdo-(2-&gt;4)]-alpha-Kdo-(2-&gt;6)-lipid A + ADP-L-glycero-beta-D-manno-heptose = an L-alpha-D-Hep-(1-&gt;3)-L-alpha-D-Hep-(1-&gt;5)-[alpha-Kdo-(2-&gt;4)]-alpha-Kdo-(2-&gt;6)-lipid A + ADP + H(+)</text>
        <dbReference type="Rhea" id="RHEA:74071"/>
        <dbReference type="ChEBI" id="CHEBI:15378"/>
        <dbReference type="ChEBI" id="CHEBI:61506"/>
        <dbReference type="ChEBI" id="CHEBI:193068"/>
        <dbReference type="ChEBI" id="CHEBI:193069"/>
        <dbReference type="ChEBI" id="CHEBI:456216"/>
        <dbReference type="EC" id="2.4.99.24"/>
    </reaction>
</comment>
<gene>
    <name evidence="6" type="ORF">MED92_06901</name>
</gene>
<keyword evidence="2 6" id="KW-0808">Transferase</keyword>
<evidence type="ECO:0000313" key="6">
    <source>
        <dbReference type="EMBL" id="EAR62826.1"/>
    </source>
</evidence>
<dbReference type="FunFam" id="3.40.50.2000:FF:000023">
    <property type="entry name" value="ADP-heptose--LPS heptosyltransferase II"/>
    <property type="match status" value="1"/>
</dbReference>
<dbReference type="AlphaFoldDB" id="A0A7U8CAG5"/>
<protein>
    <recommendedName>
        <fullName evidence="4">lipopolysaccharide heptosyltransferase II</fullName>
        <ecNumber evidence="4">2.4.99.24</ecNumber>
    </recommendedName>
</protein>
<evidence type="ECO:0000256" key="5">
    <source>
        <dbReference type="ARBA" id="ARBA00047503"/>
    </source>
</evidence>
<name>A0A7U8CAG5_NEPCE</name>
<dbReference type="EMBL" id="AAOW01000001">
    <property type="protein sequence ID" value="EAR62826.1"/>
    <property type="molecule type" value="Genomic_DNA"/>
</dbReference>
<organism evidence="6 7">
    <name type="scientific">Neptuniibacter caesariensis</name>
    <dbReference type="NCBI Taxonomy" id="207954"/>
    <lineage>
        <taxon>Bacteria</taxon>
        <taxon>Pseudomonadati</taxon>
        <taxon>Pseudomonadota</taxon>
        <taxon>Gammaproteobacteria</taxon>
        <taxon>Oceanospirillales</taxon>
        <taxon>Oceanospirillaceae</taxon>
        <taxon>Neptuniibacter</taxon>
    </lineage>
</organism>
<dbReference type="InterPro" id="IPR011910">
    <property type="entry name" value="RfaF"/>
</dbReference>
<dbReference type="InterPro" id="IPR002201">
    <property type="entry name" value="Glyco_trans_9"/>
</dbReference>
<reference evidence="6 7" key="1">
    <citation type="submission" date="2006-02" db="EMBL/GenBank/DDBJ databases">
        <authorList>
            <person name="Pinhassi J."/>
            <person name="Pedros-Alio C."/>
            <person name="Ferriera S."/>
            <person name="Johnson J."/>
            <person name="Kravitz S."/>
            <person name="Halpern A."/>
            <person name="Remington K."/>
            <person name="Beeson K."/>
            <person name="Tran B."/>
            <person name="Rogers Y.-H."/>
            <person name="Friedman R."/>
            <person name="Venter J.C."/>
        </authorList>
    </citation>
    <scope>NUCLEOTIDE SEQUENCE [LARGE SCALE GENOMIC DNA]</scope>
    <source>
        <strain evidence="6 7">MED92</strain>
    </source>
</reference>
<dbReference type="NCBIfam" id="TIGR02195">
    <property type="entry name" value="heptsyl_trn_II"/>
    <property type="match status" value="1"/>
</dbReference>
<comment type="similarity">
    <text evidence="3">Belongs to the glycosyltransferase 9 family.</text>
</comment>
<dbReference type="CDD" id="cd03789">
    <property type="entry name" value="GT9_LPS_heptosyltransferase"/>
    <property type="match status" value="1"/>
</dbReference>
<dbReference type="Pfam" id="PF01075">
    <property type="entry name" value="Glyco_transf_9"/>
    <property type="match status" value="1"/>
</dbReference>
<evidence type="ECO:0000256" key="2">
    <source>
        <dbReference type="ARBA" id="ARBA00022679"/>
    </source>
</evidence>